<proteinExistence type="predicted"/>
<reference evidence="1" key="1">
    <citation type="submission" date="2018-02" db="EMBL/GenBank/DDBJ databases">
        <title>Rhizophora mucronata_Transcriptome.</title>
        <authorList>
            <person name="Meera S.P."/>
            <person name="Sreeshan A."/>
            <person name="Augustine A."/>
        </authorList>
    </citation>
    <scope>NUCLEOTIDE SEQUENCE</scope>
    <source>
        <tissue evidence="1">Leaf</tissue>
    </source>
</reference>
<dbReference type="AlphaFoldDB" id="A0A2P2PL12"/>
<organism evidence="1">
    <name type="scientific">Rhizophora mucronata</name>
    <name type="common">Asiatic mangrove</name>
    <dbReference type="NCBI Taxonomy" id="61149"/>
    <lineage>
        <taxon>Eukaryota</taxon>
        <taxon>Viridiplantae</taxon>
        <taxon>Streptophyta</taxon>
        <taxon>Embryophyta</taxon>
        <taxon>Tracheophyta</taxon>
        <taxon>Spermatophyta</taxon>
        <taxon>Magnoliopsida</taxon>
        <taxon>eudicotyledons</taxon>
        <taxon>Gunneridae</taxon>
        <taxon>Pentapetalae</taxon>
        <taxon>rosids</taxon>
        <taxon>fabids</taxon>
        <taxon>Malpighiales</taxon>
        <taxon>Rhizophoraceae</taxon>
        <taxon>Rhizophora</taxon>
    </lineage>
</organism>
<name>A0A2P2PL12_RHIMU</name>
<dbReference type="EMBL" id="GGEC01074928">
    <property type="protein sequence ID" value="MBX55412.1"/>
    <property type="molecule type" value="Transcribed_RNA"/>
</dbReference>
<accession>A0A2P2PL12</accession>
<sequence>MGFMSCQICFTPYPVALWKHGAEYCFQGSVMGIF</sequence>
<evidence type="ECO:0000313" key="1">
    <source>
        <dbReference type="EMBL" id="MBX55412.1"/>
    </source>
</evidence>
<protein>
    <submittedName>
        <fullName evidence="1">Uncharacterized protein</fullName>
    </submittedName>
</protein>